<keyword evidence="4" id="KW-1003">Cell membrane</keyword>
<dbReference type="SMART" id="SM00382">
    <property type="entry name" value="AAA"/>
    <property type="match status" value="1"/>
</dbReference>
<dbReference type="GO" id="GO:0005886">
    <property type="term" value="C:plasma membrane"/>
    <property type="evidence" value="ECO:0007669"/>
    <property type="project" value="UniProtKB-SubCell"/>
</dbReference>
<evidence type="ECO:0000256" key="6">
    <source>
        <dbReference type="ARBA" id="ARBA00022840"/>
    </source>
</evidence>
<keyword evidence="7" id="KW-0472">Membrane</keyword>
<dbReference type="GO" id="GO:0055085">
    <property type="term" value="P:transmembrane transport"/>
    <property type="evidence" value="ECO:0007669"/>
    <property type="project" value="UniProtKB-ARBA"/>
</dbReference>
<dbReference type="Pfam" id="PF08352">
    <property type="entry name" value="oligo_HPY"/>
    <property type="match status" value="1"/>
</dbReference>
<comment type="subcellular location">
    <subcellularLocation>
        <location evidence="1">Cell inner membrane</location>
        <topology evidence="1">Peripheral membrane protein</topology>
    </subcellularLocation>
</comment>
<dbReference type="RefSeq" id="WP_066814520.1">
    <property type="nucleotide sequence ID" value="NZ_CP012661.1"/>
</dbReference>
<dbReference type="KEGG" id="daa:AKL17_3082"/>
<evidence type="ECO:0000313" key="9">
    <source>
        <dbReference type="EMBL" id="AMY70315.1"/>
    </source>
</evidence>
<dbReference type="Pfam" id="PF00005">
    <property type="entry name" value="ABC_tran"/>
    <property type="match status" value="1"/>
</dbReference>
<comment type="similarity">
    <text evidence="2">Belongs to the ABC transporter superfamily.</text>
</comment>
<evidence type="ECO:0000256" key="7">
    <source>
        <dbReference type="ARBA" id="ARBA00023136"/>
    </source>
</evidence>
<keyword evidence="5" id="KW-0547">Nucleotide-binding</keyword>
<organism evidence="9 10">
    <name type="scientific">Frigidibacter mobilis</name>
    <dbReference type="NCBI Taxonomy" id="1335048"/>
    <lineage>
        <taxon>Bacteria</taxon>
        <taxon>Pseudomonadati</taxon>
        <taxon>Pseudomonadota</taxon>
        <taxon>Alphaproteobacteria</taxon>
        <taxon>Rhodobacterales</taxon>
        <taxon>Paracoccaceae</taxon>
        <taxon>Frigidibacter</taxon>
    </lineage>
</organism>
<keyword evidence="10" id="KW-1185">Reference proteome</keyword>
<reference evidence="9 10" key="1">
    <citation type="submission" date="2015-09" db="EMBL/GenBank/DDBJ databases">
        <title>Complete genome sequence of Defluviimonas alba cai42t isolated from an oilfield in Xinjiang.</title>
        <authorList>
            <person name="Geng S."/>
            <person name="Pan X."/>
            <person name="Wu X."/>
        </authorList>
    </citation>
    <scope>NUCLEOTIDE SEQUENCE [LARGE SCALE GENOMIC DNA]</scope>
    <source>
        <strain evidence="10">cai42</strain>
    </source>
</reference>
<dbReference type="STRING" id="1335048.AKL17_3082"/>
<gene>
    <name evidence="9" type="ORF">AKL17_3082</name>
</gene>
<dbReference type="PATRIC" id="fig|1335048.3.peg.3202"/>
<dbReference type="EMBL" id="CP012661">
    <property type="protein sequence ID" value="AMY70315.1"/>
    <property type="molecule type" value="Genomic_DNA"/>
</dbReference>
<evidence type="ECO:0000256" key="3">
    <source>
        <dbReference type="ARBA" id="ARBA00022448"/>
    </source>
</evidence>
<name>A0A159Z529_9RHOB</name>
<evidence type="ECO:0000256" key="2">
    <source>
        <dbReference type="ARBA" id="ARBA00005417"/>
    </source>
</evidence>
<protein>
    <submittedName>
        <fullName evidence="9">Putative dipeptide ABC transporter ATP-binding protein</fullName>
    </submittedName>
</protein>
<dbReference type="InterPro" id="IPR027417">
    <property type="entry name" value="P-loop_NTPase"/>
</dbReference>
<dbReference type="InterPro" id="IPR003593">
    <property type="entry name" value="AAA+_ATPase"/>
</dbReference>
<dbReference type="GO" id="GO:0015833">
    <property type="term" value="P:peptide transport"/>
    <property type="evidence" value="ECO:0007669"/>
    <property type="project" value="InterPro"/>
</dbReference>
<sequence length="322" mass="34776">MTAPLLSVQNLTVDFTTRSGMVHVLEDVSFNIGAGEIIGIIGESGSGKSVTAYTVMGILDPAARIRSGRIAFEGTDVLQMDRRARDNWRGKEASIIFQNPRTALNPIRAVGDQIADVIARHTPARAAEVREQAIAALKQVRIPDPVRRMAAFPFELSGGLCQRIGIAIALACAPKLLIADEPTTGLDVTTQAVIMDLIRALASERGMSVALITHDLALASEYCDRIVIMHAGHVVETARTTDIITRSRHPYTARLLRSVPSLVDQIDELQAIEGLLPDLRRADLPPCRFAERCDRRLPACDAGKLEAAPAGTGHTVACRNPL</sequence>
<dbReference type="Proteomes" id="UP000076128">
    <property type="component" value="Chromosome"/>
</dbReference>
<dbReference type="Gene3D" id="3.40.50.300">
    <property type="entry name" value="P-loop containing nucleotide triphosphate hydrolases"/>
    <property type="match status" value="1"/>
</dbReference>
<proteinExistence type="inferred from homology"/>
<dbReference type="NCBIfam" id="TIGR01727">
    <property type="entry name" value="oligo_HPY"/>
    <property type="match status" value="1"/>
</dbReference>
<dbReference type="CDD" id="cd03257">
    <property type="entry name" value="ABC_NikE_OppD_transporters"/>
    <property type="match status" value="1"/>
</dbReference>
<dbReference type="OrthoDB" id="9802264at2"/>
<dbReference type="InterPro" id="IPR013563">
    <property type="entry name" value="Oligopep_ABC_C"/>
</dbReference>
<dbReference type="PANTHER" id="PTHR43297:SF2">
    <property type="entry name" value="DIPEPTIDE TRANSPORT ATP-BINDING PROTEIN DPPD"/>
    <property type="match status" value="1"/>
</dbReference>
<keyword evidence="3" id="KW-0813">Transport</keyword>
<evidence type="ECO:0000256" key="1">
    <source>
        <dbReference type="ARBA" id="ARBA00004417"/>
    </source>
</evidence>
<dbReference type="FunFam" id="3.40.50.300:FF:000016">
    <property type="entry name" value="Oligopeptide ABC transporter ATP-binding component"/>
    <property type="match status" value="1"/>
</dbReference>
<evidence type="ECO:0000259" key="8">
    <source>
        <dbReference type="PROSITE" id="PS50893"/>
    </source>
</evidence>
<dbReference type="PANTHER" id="PTHR43297">
    <property type="entry name" value="OLIGOPEPTIDE TRANSPORT ATP-BINDING PROTEIN APPD"/>
    <property type="match status" value="1"/>
</dbReference>
<dbReference type="SUPFAM" id="SSF52540">
    <property type="entry name" value="P-loop containing nucleoside triphosphate hydrolases"/>
    <property type="match status" value="1"/>
</dbReference>
<evidence type="ECO:0000256" key="5">
    <source>
        <dbReference type="ARBA" id="ARBA00022741"/>
    </source>
</evidence>
<dbReference type="GO" id="GO:0016887">
    <property type="term" value="F:ATP hydrolysis activity"/>
    <property type="evidence" value="ECO:0007669"/>
    <property type="project" value="InterPro"/>
</dbReference>
<evidence type="ECO:0000313" key="10">
    <source>
        <dbReference type="Proteomes" id="UP000076128"/>
    </source>
</evidence>
<feature type="domain" description="ABC transporter" evidence="8">
    <location>
        <begin position="6"/>
        <end position="256"/>
    </location>
</feature>
<dbReference type="AlphaFoldDB" id="A0A159Z529"/>
<dbReference type="GO" id="GO:0005524">
    <property type="term" value="F:ATP binding"/>
    <property type="evidence" value="ECO:0007669"/>
    <property type="project" value="UniProtKB-KW"/>
</dbReference>
<evidence type="ECO:0000256" key="4">
    <source>
        <dbReference type="ARBA" id="ARBA00022475"/>
    </source>
</evidence>
<dbReference type="InterPro" id="IPR050388">
    <property type="entry name" value="ABC_Ni/Peptide_Import"/>
</dbReference>
<accession>A0A159Z529</accession>
<keyword evidence="6 9" id="KW-0067">ATP-binding</keyword>
<dbReference type="InterPro" id="IPR003439">
    <property type="entry name" value="ABC_transporter-like_ATP-bd"/>
</dbReference>
<dbReference type="PROSITE" id="PS50893">
    <property type="entry name" value="ABC_TRANSPORTER_2"/>
    <property type="match status" value="1"/>
</dbReference>